<dbReference type="Proteomes" id="UP001054945">
    <property type="component" value="Unassembled WGS sequence"/>
</dbReference>
<sequence>MGTDGKGKQNDLLSRPSMISASSASVLCVPGRKGGGVIGYRISDSATQSHTTGGIAGKPLYPGSKND</sequence>
<evidence type="ECO:0000313" key="3">
    <source>
        <dbReference type="Proteomes" id="UP001054945"/>
    </source>
</evidence>
<protein>
    <submittedName>
        <fullName evidence="2">Uncharacterized protein</fullName>
    </submittedName>
</protein>
<feature type="region of interest" description="Disordered" evidence="1">
    <location>
        <begin position="47"/>
        <end position="67"/>
    </location>
</feature>
<evidence type="ECO:0000256" key="1">
    <source>
        <dbReference type="SAM" id="MobiDB-lite"/>
    </source>
</evidence>
<dbReference type="AlphaFoldDB" id="A0AAV4WR70"/>
<comment type="caution">
    <text evidence="2">The sequence shown here is derived from an EMBL/GenBank/DDBJ whole genome shotgun (WGS) entry which is preliminary data.</text>
</comment>
<organism evidence="2 3">
    <name type="scientific">Caerostris extrusa</name>
    <name type="common">Bark spider</name>
    <name type="synonym">Caerostris bankana</name>
    <dbReference type="NCBI Taxonomy" id="172846"/>
    <lineage>
        <taxon>Eukaryota</taxon>
        <taxon>Metazoa</taxon>
        <taxon>Ecdysozoa</taxon>
        <taxon>Arthropoda</taxon>
        <taxon>Chelicerata</taxon>
        <taxon>Arachnida</taxon>
        <taxon>Araneae</taxon>
        <taxon>Araneomorphae</taxon>
        <taxon>Entelegynae</taxon>
        <taxon>Araneoidea</taxon>
        <taxon>Araneidae</taxon>
        <taxon>Caerostris</taxon>
    </lineage>
</organism>
<reference evidence="2 3" key="1">
    <citation type="submission" date="2021-06" db="EMBL/GenBank/DDBJ databases">
        <title>Caerostris extrusa draft genome.</title>
        <authorList>
            <person name="Kono N."/>
            <person name="Arakawa K."/>
        </authorList>
    </citation>
    <scope>NUCLEOTIDE SEQUENCE [LARGE SCALE GENOMIC DNA]</scope>
</reference>
<keyword evidence="3" id="KW-1185">Reference proteome</keyword>
<gene>
    <name evidence="2" type="ORF">CEXT_276111</name>
</gene>
<evidence type="ECO:0000313" key="2">
    <source>
        <dbReference type="EMBL" id="GIY85416.1"/>
    </source>
</evidence>
<name>A0AAV4WR70_CAEEX</name>
<proteinExistence type="predicted"/>
<dbReference type="EMBL" id="BPLR01016657">
    <property type="protein sequence ID" value="GIY85416.1"/>
    <property type="molecule type" value="Genomic_DNA"/>
</dbReference>
<accession>A0AAV4WR70</accession>